<accession>A0A0L7L6N2</accession>
<evidence type="ECO:0000313" key="1">
    <source>
        <dbReference type="EMBL" id="KOB71055.1"/>
    </source>
</evidence>
<keyword evidence="2" id="KW-1185">Reference proteome</keyword>
<proteinExistence type="predicted"/>
<name>A0A0L7L6N2_OPEBR</name>
<reference evidence="1 2" key="1">
    <citation type="journal article" date="2015" name="Genome Biol. Evol.">
        <title>The genome of winter moth (Operophtera brumata) provides a genomic perspective on sexual dimorphism and phenology.</title>
        <authorList>
            <person name="Derks M.F."/>
            <person name="Smit S."/>
            <person name="Salis L."/>
            <person name="Schijlen E."/>
            <person name="Bossers A."/>
            <person name="Mateman C."/>
            <person name="Pijl A.S."/>
            <person name="de Ridder D."/>
            <person name="Groenen M.A."/>
            <person name="Visser M.E."/>
            <person name="Megens H.J."/>
        </authorList>
    </citation>
    <scope>NUCLEOTIDE SEQUENCE [LARGE SCALE GENOMIC DNA]</scope>
    <source>
        <strain evidence="1">WM2013NL</strain>
        <tissue evidence="1">Head and thorax</tissue>
    </source>
</reference>
<dbReference type="AlphaFoldDB" id="A0A0L7L6N2"/>
<protein>
    <submittedName>
        <fullName evidence="1">Uncharacterized protein</fullName>
    </submittedName>
</protein>
<dbReference type="Proteomes" id="UP000037510">
    <property type="component" value="Unassembled WGS sequence"/>
</dbReference>
<gene>
    <name evidence="1" type="ORF">OBRU01_14368</name>
</gene>
<comment type="caution">
    <text evidence="1">The sequence shown here is derived from an EMBL/GenBank/DDBJ whole genome shotgun (WGS) entry which is preliminary data.</text>
</comment>
<evidence type="ECO:0000313" key="2">
    <source>
        <dbReference type="Proteomes" id="UP000037510"/>
    </source>
</evidence>
<organism evidence="1 2">
    <name type="scientific">Operophtera brumata</name>
    <name type="common">Winter moth</name>
    <name type="synonym">Phalaena brumata</name>
    <dbReference type="NCBI Taxonomy" id="104452"/>
    <lineage>
        <taxon>Eukaryota</taxon>
        <taxon>Metazoa</taxon>
        <taxon>Ecdysozoa</taxon>
        <taxon>Arthropoda</taxon>
        <taxon>Hexapoda</taxon>
        <taxon>Insecta</taxon>
        <taxon>Pterygota</taxon>
        <taxon>Neoptera</taxon>
        <taxon>Endopterygota</taxon>
        <taxon>Lepidoptera</taxon>
        <taxon>Glossata</taxon>
        <taxon>Ditrysia</taxon>
        <taxon>Geometroidea</taxon>
        <taxon>Geometridae</taxon>
        <taxon>Larentiinae</taxon>
        <taxon>Operophtera</taxon>
    </lineage>
</organism>
<dbReference type="EMBL" id="JTDY01002631">
    <property type="protein sequence ID" value="KOB71055.1"/>
    <property type="molecule type" value="Genomic_DNA"/>
</dbReference>
<sequence>MAYPIKFLLLQKSELMYEVAIRGETPSENVEGLRRQVTKLIQLYAPEDVCESVFEFSVDLKGSNETLDKIRQNLESLKTSGSNDSLCNRTRALSNHLHYRLSRIIRPTRLDDAALLDKLQDSFQRNLNRVSTFTPDYDKTASVTASTTSNAECPATTSGINMSVTCDRGITAELAKLKYDGKSCVRAFIIRLEEFRAAKSVSEQKLLLSAADLFTGDALHWYRATRIKITDWNKKSC</sequence>